<evidence type="ECO:0000256" key="6">
    <source>
        <dbReference type="SAM" id="Phobius"/>
    </source>
</evidence>
<dbReference type="NCBIfam" id="NF011055">
    <property type="entry name" value="PRK14487.1"/>
    <property type="match status" value="1"/>
</dbReference>
<evidence type="ECO:0000313" key="8">
    <source>
        <dbReference type="EMBL" id="PWJ22462.1"/>
    </source>
</evidence>
<keyword evidence="3 4" id="KW-0408">Iron</keyword>
<keyword evidence="10" id="KW-1185">Reference proteome</keyword>
<feature type="transmembrane region" description="Helical" evidence="6">
    <location>
        <begin position="53"/>
        <end position="76"/>
    </location>
</feature>
<proteinExistence type="predicted"/>
<evidence type="ECO:0000256" key="5">
    <source>
        <dbReference type="SAM" id="MobiDB-lite"/>
    </source>
</evidence>
<feature type="region of interest" description="Disordered" evidence="5">
    <location>
        <begin position="1"/>
        <end position="32"/>
    </location>
</feature>
<keyword evidence="6" id="KW-0472">Membrane</keyword>
<evidence type="ECO:0000256" key="1">
    <source>
        <dbReference type="ARBA" id="ARBA00022617"/>
    </source>
</evidence>
<dbReference type="GO" id="GO:0020037">
    <property type="term" value="F:heme binding"/>
    <property type="evidence" value="ECO:0007669"/>
    <property type="project" value="InterPro"/>
</dbReference>
<dbReference type="AlphaFoldDB" id="A0A2Y9A2Q6"/>
<keyword evidence="6" id="KW-1133">Transmembrane helix</keyword>
<keyword evidence="1 4" id="KW-0349">Heme</keyword>
<dbReference type="SUPFAM" id="SSF46626">
    <property type="entry name" value="Cytochrome c"/>
    <property type="match status" value="1"/>
</dbReference>
<evidence type="ECO:0000256" key="2">
    <source>
        <dbReference type="ARBA" id="ARBA00022723"/>
    </source>
</evidence>
<evidence type="ECO:0000313" key="9">
    <source>
        <dbReference type="EMBL" id="SSA38740.1"/>
    </source>
</evidence>
<dbReference type="InterPro" id="IPR003468">
    <property type="entry name" value="Cyt_c_oxidase_monohaem-su/FixO"/>
</dbReference>
<dbReference type="GO" id="GO:0009055">
    <property type="term" value="F:electron transfer activity"/>
    <property type="evidence" value="ECO:0007669"/>
    <property type="project" value="InterPro"/>
</dbReference>
<evidence type="ECO:0000259" key="7">
    <source>
        <dbReference type="PROSITE" id="PS51007"/>
    </source>
</evidence>
<dbReference type="PROSITE" id="PS51007">
    <property type="entry name" value="CYTC"/>
    <property type="match status" value="1"/>
</dbReference>
<dbReference type="EMBL" id="UETC01000001">
    <property type="protein sequence ID" value="SSA38740.1"/>
    <property type="molecule type" value="Genomic_DNA"/>
</dbReference>
<evidence type="ECO:0000313" key="11">
    <source>
        <dbReference type="Proteomes" id="UP000251571"/>
    </source>
</evidence>
<gene>
    <name evidence="8" type="ORF">BCF38_101876</name>
    <name evidence="9" type="ORF">SAMN05421539_101876</name>
</gene>
<dbReference type="Proteomes" id="UP000251571">
    <property type="component" value="Unassembled WGS sequence"/>
</dbReference>
<dbReference type="InterPro" id="IPR036909">
    <property type="entry name" value="Cyt_c-like_dom_sf"/>
</dbReference>
<evidence type="ECO:0000256" key="3">
    <source>
        <dbReference type="ARBA" id="ARBA00023004"/>
    </source>
</evidence>
<evidence type="ECO:0000256" key="4">
    <source>
        <dbReference type="PROSITE-ProRule" id="PRU00433"/>
    </source>
</evidence>
<organism evidence="9 11">
    <name type="scientific">Jannaschia seohaensis</name>
    <dbReference type="NCBI Taxonomy" id="475081"/>
    <lineage>
        <taxon>Bacteria</taxon>
        <taxon>Pseudomonadati</taxon>
        <taxon>Pseudomonadota</taxon>
        <taxon>Alphaproteobacteria</taxon>
        <taxon>Rhodobacterales</taxon>
        <taxon>Roseobacteraceae</taxon>
        <taxon>Jannaschia</taxon>
    </lineage>
</organism>
<keyword evidence="6" id="KW-0812">Transmembrane</keyword>
<dbReference type="OrthoDB" id="9805440at2"/>
<name>A0A2Y9A2Q6_9RHOB</name>
<reference evidence="9 11" key="1">
    <citation type="submission" date="2016-10" db="EMBL/GenBank/DDBJ databases">
        <authorList>
            <person name="Cai Z."/>
        </authorList>
    </citation>
    <scope>NUCLEOTIDE SEQUENCE [LARGE SCALE GENOMIC DNA]</scope>
    <source>
        <strain evidence="9 11">DSM 25227</strain>
    </source>
</reference>
<feature type="compositionally biased region" description="Basic and acidic residues" evidence="5">
    <location>
        <begin position="1"/>
        <end position="17"/>
    </location>
</feature>
<dbReference type="Proteomes" id="UP000245839">
    <property type="component" value="Unassembled WGS sequence"/>
</dbReference>
<keyword evidence="2 4" id="KW-0479">Metal-binding</keyword>
<accession>A0A2Y9A2Q6</accession>
<dbReference type="Gene3D" id="1.10.760.10">
    <property type="entry name" value="Cytochrome c-like domain"/>
    <property type="match status" value="1"/>
</dbReference>
<dbReference type="InterPro" id="IPR009056">
    <property type="entry name" value="Cyt_c-like_dom"/>
</dbReference>
<dbReference type="Pfam" id="PF02433">
    <property type="entry name" value="FixO"/>
    <property type="match status" value="1"/>
</dbReference>
<sequence>MSTDPKDPNYEPKDDPKVATAAEGAAKGEVPNELPPEAEKITFHQRLERNATLLLGASFLVVTVGGIVEIAPLFWLENTIEEVEGMRPYSPLELAGREIYIREGCYVCHSQMIRPMRDEVERYGHYSLAAESMYDHPFQWGSKRTGPDLARVGGRYSDEWHVDHLIDPQSVVPESVMPKYEFLVDTRLDTTHIRDLVATHRMVGVPYTDEMVRTAAADIRVQVDPFGDIDGLLERYPGAQVRNFDGVDALTEMDALIAYLQMLGTLVDFSTFTPDASR</sequence>
<feature type="domain" description="Cytochrome c" evidence="7">
    <location>
        <begin position="91"/>
        <end position="264"/>
    </location>
</feature>
<protein>
    <submittedName>
        <fullName evidence="9">Cytochrome c oxidase cbb3-type subunit 2</fullName>
    </submittedName>
</protein>
<dbReference type="Gene3D" id="6.10.250.2250">
    <property type="match status" value="1"/>
</dbReference>
<reference evidence="8 10" key="2">
    <citation type="submission" date="2018-03" db="EMBL/GenBank/DDBJ databases">
        <title>Genomic Encyclopedia of Archaeal and Bacterial Type Strains, Phase II (KMG-II): from individual species to whole genera.</title>
        <authorList>
            <person name="Goeker M."/>
        </authorList>
    </citation>
    <scope>NUCLEOTIDE SEQUENCE [LARGE SCALE GENOMIC DNA]</scope>
    <source>
        <strain evidence="8 10">DSM 25227</strain>
    </source>
</reference>
<dbReference type="RefSeq" id="WP_109563012.1">
    <property type="nucleotide sequence ID" value="NZ_QGDJ01000001.1"/>
</dbReference>
<dbReference type="GO" id="GO:0046872">
    <property type="term" value="F:metal ion binding"/>
    <property type="evidence" value="ECO:0007669"/>
    <property type="project" value="UniProtKB-KW"/>
</dbReference>
<dbReference type="NCBIfam" id="TIGR00781">
    <property type="entry name" value="ccoO"/>
    <property type="match status" value="1"/>
</dbReference>
<dbReference type="EMBL" id="QGDJ01000001">
    <property type="protein sequence ID" value="PWJ22462.1"/>
    <property type="molecule type" value="Genomic_DNA"/>
</dbReference>
<evidence type="ECO:0000313" key="10">
    <source>
        <dbReference type="Proteomes" id="UP000245839"/>
    </source>
</evidence>